<dbReference type="EMBL" id="FNAK01000002">
    <property type="protein sequence ID" value="SDD63998.1"/>
    <property type="molecule type" value="Genomic_DNA"/>
</dbReference>
<protein>
    <recommendedName>
        <fullName evidence="4">Divergent polysaccharide deacetylase</fullName>
    </recommendedName>
</protein>
<evidence type="ECO:0000313" key="2">
    <source>
        <dbReference type="EMBL" id="SDD63998.1"/>
    </source>
</evidence>
<name>A0A1G6WDW5_9PROT</name>
<dbReference type="GO" id="GO:0005975">
    <property type="term" value="P:carbohydrate metabolic process"/>
    <property type="evidence" value="ECO:0007669"/>
    <property type="project" value="InterPro"/>
</dbReference>
<dbReference type="Pfam" id="PF04748">
    <property type="entry name" value="Polysacc_deac_2"/>
    <property type="match status" value="1"/>
</dbReference>
<dbReference type="Gene3D" id="3.20.20.370">
    <property type="entry name" value="Glycoside hydrolase/deacetylase"/>
    <property type="match status" value="1"/>
</dbReference>
<dbReference type="InterPro" id="IPR006837">
    <property type="entry name" value="Divergent_DAC"/>
</dbReference>
<keyword evidence="1" id="KW-0812">Transmembrane</keyword>
<dbReference type="CDD" id="cd10936">
    <property type="entry name" value="CE4_DAC2"/>
    <property type="match status" value="1"/>
</dbReference>
<dbReference type="InterPro" id="IPR011330">
    <property type="entry name" value="Glyco_hydro/deAcase_b/a-brl"/>
</dbReference>
<keyword evidence="3" id="KW-1185">Reference proteome</keyword>
<proteinExistence type="predicted"/>
<dbReference type="OrthoDB" id="9784811at2"/>
<gene>
    <name evidence="2" type="ORF">SAMN04488071_1072</name>
</gene>
<feature type="transmembrane region" description="Helical" evidence="1">
    <location>
        <begin position="7"/>
        <end position="28"/>
    </location>
</feature>
<dbReference type="Proteomes" id="UP000183685">
    <property type="component" value="Unassembled WGS sequence"/>
</dbReference>
<evidence type="ECO:0008006" key="4">
    <source>
        <dbReference type="Google" id="ProtNLM"/>
    </source>
</evidence>
<reference evidence="2 3" key="1">
    <citation type="submission" date="2016-10" db="EMBL/GenBank/DDBJ databases">
        <authorList>
            <person name="de Groot N.N."/>
        </authorList>
    </citation>
    <scope>NUCLEOTIDE SEQUENCE [LARGE SCALE GENOMIC DNA]</scope>
    <source>
        <strain evidence="2 3">CGMCC 1.9109</strain>
    </source>
</reference>
<accession>A0A1G6WDW5</accession>
<evidence type="ECO:0000313" key="3">
    <source>
        <dbReference type="Proteomes" id="UP000183685"/>
    </source>
</evidence>
<sequence>MSKRLKKLVIGVYSLVIILIGMGLYSVLEQEPTTPLLTNEASEPELDPDVLAVLSDMDGDGEVTVPIKDLEKLLPEKVDPAWRQYAVAWQETTLPRIAIVIDDLGLSYQATEDLAEMTGPYTLAYLPYAEQLAYQTGRVRAAGHELMVHLPMQPKGDVADPGTNALLQGLAPEEFERRLNWNLSRFDGFVGVNNHMGSLLTEDAGHMVQIMAHLKADGWLFLDSLTSPKSVGISAARALGVPTIARDVFLDNVQQRDAIEVQLRKAERIARVRGYAIAIGHPYPVTLETLKDWQKTLAAKGIALVPVSQLVGALEAKRQHAVVMNGDATHSRPGE</sequence>
<dbReference type="PANTHER" id="PTHR30105:SF2">
    <property type="entry name" value="DIVERGENT POLYSACCHARIDE DEACETYLASE SUPERFAMILY"/>
    <property type="match status" value="1"/>
</dbReference>
<evidence type="ECO:0000256" key="1">
    <source>
        <dbReference type="SAM" id="Phobius"/>
    </source>
</evidence>
<keyword evidence="1" id="KW-1133">Transmembrane helix</keyword>
<dbReference type="RefSeq" id="WP_068306130.1">
    <property type="nucleotide sequence ID" value="NZ_FNAK01000002.1"/>
</dbReference>
<dbReference type="STRING" id="637679.GCA_001550055_02787"/>
<keyword evidence="1" id="KW-0472">Membrane</keyword>
<dbReference type="SUPFAM" id="SSF88713">
    <property type="entry name" value="Glycoside hydrolase/deacetylase"/>
    <property type="match status" value="1"/>
</dbReference>
<organism evidence="2 3">
    <name type="scientific">Kordiimonas lacus</name>
    <dbReference type="NCBI Taxonomy" id="637679"/>
    <lineage>
        <taxon>Bacteria</taxon>
        <taxon>Pseudomonadati</taxon>
        <taxon>Pseudomonadota</taxon>
        <taxon>Alphaproteobacteria</taxon>
        <taxon>Kordiimonadales</taxon>
        <taxon>Kordiimonadaceae</taxon>
        <taxon>Kordiimonas</taxon>
    </lineage>
</organism>
<dbReference type="PANTHER" id="PTHR30105">
    <property type="entry name" value="UNCHARACTERIZED YIBQ-RELATED"/>
    <property type="match status" value="1"/>
</dbReference>
<dbReference type="AlphaFoldDB" id="A0A1G6WDW5"/>